<keyword evidence="2" id="KW-1185">Reference proteome</keyword>
<dbReference type="AlphaFoldDB" id="A0A1T4P571"/>
<dbReference type="OrthoDB" id="4954833at2"/>
<dbReference type="RefSeq" id="WP_078831479.1">
    <property type="nucleotide sequence ID" value="NZ_FUWH01000005.1"/>
</dbReference>
<dbReference type="Gene3D" id="3.40.1350.140">
    <property type="entry name" value="MepB-like"/>
    <property type="match status" value="1"/>
</dbReference>
<evidence type="ECO:0008006" key="3">
    <source>
        <dbReference type="Google" id="ProtNLM"/>
    </source>
</evidence>
<accession>A0A1T4P571</accession>
<dbReference type="PIRSF" id="PIRSF032285">
    <property type="entry name" value="UCP032285"/>
    <property type="match status" value="1"/>
</dbReference>
<dbReference type="EMBL" id="FUWH01000005">
    <property type="protein sequence ID" value="SJZ86582.1"/>
    <property type="molecule type" value="Genomic_DNA"/>
</dbReference>
<dbReference type="STRING" id="413434.SAMN04488132_105154"/>
<sequence>MEQFSTAQEYVFEKFGLHCAGLLTEPESAAYEACRFRLNDRVVVFRAAKITPLKTGQFVTIWKRDADGLTAPFDLSDGIDLFVIAVSNGNRLGQFVFPAAQFHKQGIISGSGKKGKRGIRVYAPWDATESPQAKRTQQWQCRFFLEIPVALPALVEELYLSA</sequence>
<gene>
    <name evidence="1" type="ORF">SAMN04488132_105154</name>
</gene>
<name>A0A1T4P571_9BACT</name>
<reference evidence="1 2" key="1">
    <citation type="submission" date="2017-02" db="EMBL/GenBank/DDBJ databases">
        <authorList>
            <person name="Peterson S.W."/>
        </authorList>
    </citation>
    <scope>NUCLEOTIDE SEQUENCE [LARGE SCALE GENOMIC DNA]</scope>
    <source>
        <strain evidence="1 2">DSM 22335</strain>
    </source>
</reference>
<proteinExistence type="predicted"/>
<organism evidence="1 2">
    <name type="scientific">Sediminibacterium ginsengisoli</name>
    <dbReference type="NCBI Taxonomy" id="413434"/>
    <lineage>
        <taxon>Bacteria</taxon>
        <taxon>Pseudomonadati</taxon>
        <taxon>Bacteroidota</taxon>
        <taxon>Chitinophagia</taxon>
        <taxon>Chitinophagales</taxon>
        <taxon>Chitinophagaceae</taxon>
        <taxon>Sediminibacterium</taxon>
    </lineage>
</organism>
<dbReference type="InterPro" id="IPR038231">
    <property type="entry name" value="MepB-like_sf"/>
</dbReference>
<dbReference type="Pfam" id="PF08877">
    <property type="entry name" value="MepB-like"/>
    <property type="match status" value="1"/>
</dbReference>
<evidence type="ECO:0000313" key="2">
    <source>
        <dbReference type="Proteomes" id="UP000190888"/>
    </source>
</evidence>
<evidence type="ECO:0000313" key="1">
    <source>
        <dbReference type="EMBL" id="SJZ86582.1"/>
    </source>
</evidence>
<protein>
    <recommendedName>
        <fullName evidence="3">MepB protein</fullName>
    </recommendedName>
</protein>
<dbReference type="Proteomes" id="UP000190888">
    <property type="component" value="Unassembled WGS sequence"/>
</dbReference>
<dbReference type="InterPro" id="IPR011235">
    <property type="entry name" value="MepB-like"/>
</dbReference>